<protein>
    <submittedName>
        <fullName evidence="2">Uncharacterized protein</fullName>
    </submittedName>
</protein>
<organism evidence="2 3">
    <name type="scientific">Geodermatophilus obscurus</name>
    <dbReference type="NCBI Taxonomy" id="1861"/>
    <lineage>
        <taxon>Bacteria</taxon>
        <taxon>Bacillati</taxon>
        <taxon>Actinomycetota</taxon>
        <taxon>Actinomycetes</taxon>
        <taxon>Geodermatophilales</taxon>
        <taxon>Geodermatophilaceae</taxon>
        <taxon>Geodermatophilus</taxon>
    </lineage>
</organism>
<dbReference type="Proteomes" id="UP000183642">
    <property type="component" value="Unassembled WGS sequence"/>
</dbReference>
<dbReference type="SUPFAM" id="SSF52540">
    <property type="entry name" value="P-loop containing nucleoside triphosphate hydrolases"/>
    <property type="match status" value="1"/>
</dbReference>
<proteinExistence type="predicted"/>
<feature type="region of interest" description="Disordered" evidence="1">
    <location>
        <begin position="295"/>
        <end position="315"/>
    </location>
</feature>
<dbReference type="EMBL" id="FOWE01000001">
    <property type="protein sequence ID" value="SFN89001.1"/>
    <property type="molecule type" value="Genomic_DNA"/>
</dbReference>
<dbReference type="Gene3D" id="3.40.50.300">
    <property type="entry name" value="P-loop containing nucleotide triphosphate hydrolases"/>
    <property type="match status" value="1"/>
</dbReference>
<keyword evidence="3" id="KW-1185">Reference proteome</keyword>
<feature type="compositionally biased region" description="Basic and acidic residues" evidence="1">
    <location>
        <begin position="301"/>
        <end position="310"/>
    </location>
</feature>
<reference evidence="3" key="1">
    <citation type="submission" date="2016-10" db="EMBL/GenBank/DDBJ databases">
        <authorList>
            <person name="Varghese N."/>
            <person name="Submissions S."/>
        </authorList>
    </citation>
    <scope>NUCLEOTIDE SEQUENCE [LARGE SCALE GENOMIC DNA]</scope>
    <source>
        <strain evidence="3">DSM 43161</strain>
    </source>
</reference>
<evidence type="ECO:0000256" key="1">
    <source>
        <dbReference type="SAM" id="MobiDB-lite"/>
    </source>
</evidence>
<name>A0A1I5CQT1_9ACTN</name>
<evidence type="ECO:0000313" key="3">
    <source>
        <dbReference type="Proteomes" id="UP000183642"/>
    </source>
</evidence>
<evidence type="ECO:0000313" key="2">
    <source>
        <dbReference type="EMBL" id="SFN89001.1"/>
    </source>
</evidence>
<accession>A0A1I5CQT1</accession>
<dbReference type="InterPro" id="IPR027417">
    <property type="entry name" value="P-loop_NTPase"/>
</dbReference>
<sequence length="1466" mass="158428">MAGLVLEPVEVDGPTRWQWLLRTEDGEPLATHQVVVPEGDFEYGGFADLYWWLRWQADPQRRVATEAELTARVGAWIGQHILGSQVMEALLEEAPVTVQVPVPAQLGFLPYRPWGIASWNGDVLAREQVGFVFDLPDTRRRPRTAPQDPAARPVRVLALFSLPTGGTPLGLRRERHTLQQLVRQLGQGQSPRAVQLRVLQYGVTRDALAAAVDDADGWDVLHISGHGDAGGFVLEHDDGSSDAVPPGELVELLYPMRRRLRLSVLAVSGSGAATAAETLRLLHLDEQALSWEDQAVQAADSRADSSREGDGTAATTSWPELGRALVARLGCAVLAMRYPVVDDFAIELTGELYRGLFERGLSVDVALARALSRAAPDPPSLGAPAVSLATPTLLGPATGLRLQPPPGRAESISLALTGFPDEPERFVGRTATLSQARHALLTRSGRAGVLLHGMAGAGKTTAALELAYQTIGTFTAAAFWTAPPADQWQTALNSLAVALETQLNPDVDPDRRPDRPTLQLVGNTATDALLDAYLPFLTELIERARLLIVLDHLESLLTPNGDWLDPRFGRLVTALTGHGGGSRMVLTSRTVPTDLETHRVAVLAVHALTRDEALLLARELPHLRALTHDTEPVTRTSSRVAADRALLARTLTVVQGHPKMLELADAAAADPEILVERVAAAEAAAAARGTPLAAFLATGHSQADPDQLLGALQGWTRAAAAALPEASRLLVQLLAAAEPADRTSPVLDGNWADLWRRTNRPGDPPLWPDALDPIVAAALVDPETAGDPDAPDHPVRYALHPGVADTIRADTPPETLAAVDTELAAYWRSIFDLAWEREEREATGWLVVRAALAAAPYLLRLRQWDTAGAMLQQALHRDQTPATLAAVLPRLQAIADATVGSADELEHQATLARAIATIAPEESERQLRAVLSHAVDRQQYRVAAEAAGYLVELLQDRGRSAEALAVVDEKAKLTRRAALGPWTQLSDAARRLQILAHTGDAEAVFDGVLQLRERMQQLPEERGHDETVQPWNVREATLDVGRWAAMAQGRWQEALDLNAEQLDSLRRRGAGPYELAYSAFNDYWPLLHLSRLEEADRLLRACQDQFEQADDTRLLGKVLSARADLADRQGHREAAIRLDEIALRYLYAGGDARTIAAGHNNLAGRQKQAGAAPAVWLAHRLATALLHRLTGADQDLHKDLHILARDLTAPAAVPATVEQVQATVEQVEGVHLAALIDALEPDPARQQATLDELLRTAHTIPADHAFEVDEHLARWDPVCAAIVAAIGGDEVARHQVNDFLEGVSATSEWAALIGMLRRVLAGERDPDVLLPGLDPIDTAIVTRLLDALGGRIALLGSGGRSTPNQDLVGQWEPALVAVVKAAGGDQTARQQVDELLVELADSPDWAALVRALRRVLGGDRDRDALLTGLDPIDTAIITRLFDILVGSGRPRPPAVAMPETHGRRRR</sequence>
<gene>
    <name evidence="2" type="ORF">SAMN05660359_00452</name>
</gene>